<keyword evidence="2" id="KW-1185">Reference proteome</keyword>
<dbReference type="RefSeq" id="WP_010423676.1">
    <property type="nucleotide sequence ID" value="NZ_OY974080.1"/>
</dbReference>
<dbReference type="Proteomes" id="UP001642485">
    <property type="component" value="Chromosome"/>
</dbReference>
<evidence type="ECO:0000313" key="1">
    <source>
        <dbReference type="EMBL" id="CAK9120963.1"/>
    </source>
</evidence>
<dbReference type="EMBL" id="OZ018776">
    <property type="protein sequence ID" value="CAK9120963.1"/>
    <property type="molecule type" value="Genomic_DNA"/>
</dbReference>
<dbReference type="Gene3D" id="1.25.40.10">
    <property type="entry name" value="Tetratricopeptide repeat domain"/>
    <property type="match status" value="1"/>
</dbReference>
<gene>
    <name evidence="1" type="ORF">OB144RH_04155</name>
</gene>
<reference evidence="1 2" key="1">
    <citation type="submission" date="2024-02" db="EMBL/GenBank/DDBJ databases">
        <authorList>
            <person name="Nijsse B."/>
            <person name="Sprong H."/>
        </authorList>
    </citation>
    <scope>NUCLEOTIDE SEQUENCE [LARGE SCALE GENOMIC DNA]</scope>
    <source>
        <strain evidence="1">OB144</strain>
    </source>
</reference>
<protein>
    <submittedName>
        <fullName evidence="1">Transposase</fullName>
    </submittedName>
</protein>
<evidence type="ECO:0000313" key="2">
    <source>
        <dbReference type="Proteomes" id="UP001642485"/>
    </source>
</evidence>
<sequence length="157" mass="18153">MSEEEDYNGALANYNAALTCNEELKEMYNKIGDMLFNLGREDSAIIFYRKNNKLDSILKCYDSLIYKAEKPIKYDLYMDQGNELRFQKQQEADAAESYFKAAGVVRDPQKQQNAMLMAYNTFLGNSNNNAIQQTDILAQQRKEYFKDIIGDIIDLHS</sequence>
<organism evidence="1 2">
    <name type="scientific">Rickettsia helvetica</name>
    <dbReference type="NCBI Taxonomy" id="35789"/>
    <lineage>
        <taxon>Bacteria</taxon>
        <taxon>Pseudomonadati</taxon>
        <taxon>Pseudomonadota</taxon>
        <taxon>Alphaproteobacteria</taxon>
        <taxon>Rickettsiales</taxon>
        <taxon>Rickettsiaceae</taxon>
        <taxon>Rickettsieae</taxon>
        <taxon>Rickettsia</taxon>
        <taxon>spotted fever group</taxon>
    </lineage>
</organism>
<dbReference type="InterPro" id="IPR011990">
    <property type="entry name" value="TPR-like_helical_dom_sf"/>
</dbReference>
<dbReference type="SUPFAM" id="SSF48452">
    <property type="entry name" value="TPR-like"/>
    <property type="match status" value="1"/>
</dbReference>
<accession>A0ABP0T4M9</accession>
<proteinExistence type="predicted"/>
<name>A0ABP0T4M9_RICHE</name>